<evidence type="ECO:0000313" key="2">
    <source>
        <dbReference type="Proteomes" id="UP000194435"/>
    </source>
</evidence>
<protein>
    <submittedName>
        <fullName evidence="1">Uncharacterized protein</fullName>
    </submittedName>
</protein>
<accession>A0A9X8SDY0</accession>
<gene>
    <name evidence="1" type="ORF">BACERE00221_02339</name>
</gene>
<proteinExistence type="predicted"/>
<sequence>MQMAEFMAMMIIQGYYTYQQVVIDGPMLKYKERVDAYLTKEGRTDLITSAQ</sequence>
<dbReference type="Proteomes" id="UP000194435">
    <property type="component" value="Unassembled WGS sequence"/>
</dbReference>
<evidence type="ECO:0000313" key="1">
    <source>
        <dbReference type="EMBL" id="SME05750.1"/>
    </source>
</evidence>
<dbReference type="EMBL" id="FWZC01000035">
    <property type="protein sequence ID" value="SME05750.1"/>
    <property type="molecule type" value="Genomic_DNA"/>
</dbReference>
<organism evidence="1 2">
    <name type="scientific">Bacillus paranthracis</name>
    <dbReference type="NCBI Taxonomy" id="2026186"/>
    <lineage>
        <taxon>Bacteria</taxon>
        <taxon>Bacillati</taxon>
        <taxon>Bacillota</taxon>
        <taxon>Bacilli</taxon>
        <taxon>Bacillales</taxon>
        <taxon>Bacillaceae</taxon>
        <taxon>Bacillus</taxon>
        <taxon>Bacillus cereus group</taxon>
    </lineage>
</organism>
<reference evidence="1 2" key="1">
    <citation type="submission" date="2017-04" db="EMBL/GenBank/DDBJ databases">
        <authorList>
            <person name="Criscuolo A."/>
        </authorList>
    </citation>
    <scope>NUCLEOTIDE SEQUENCE [LARGE SCALE GENOMIC DNA]</scope>
    <source>
        <strain evidence="1">16-00221</strain>
    </source>
</reference>
<name>A0A9X8SDY0_9BACI</name>
<dbReference type="AlphaFoldDB" id="A0A9X8SDY0"/>
<comment type="caution">
    <text evidence="1">The sequence shown here is derived from an EMBL/GenBank/DDBJ whole genome shotgun (WGS) entry which is preliminary data.</text>
</comment>